<feature type="transmembrane region" description="Helical" evidence="1">
    <location>
        <begin position="119"/>
        <end position="137"/>
    </location>
</feature>
<keyword evidence="4" id="KW-1185">Reference proteome</keyword>
<dbReference type="PANTHER" id="PTHR30199">
    <property type="entry name" value="MFS FAMILY TRANSPORTER, PREDICTED SUBSTRATE BENZOATE"/>
    <property type="match status" value="1"/>
</dbReference>
<evidence type="ECO:0000313" key="3">
    <source>
        <dbReference type="EMBL" id="UOP05462.1"/>
    </source>
</evidence>
<dbReference type="KEGG" id="ckh:LVJ77_04730"/>
<dbReference type="AlphaFoldDB" id="A0A8T9MZ42"/>
<dbReference type="EMBL" id="CP091521">
    <property type="protein sequence ID" value="UOP05462.1"/>
    <property type="molecule type" value="Genomic_DNA"/>
</dbReference>
<dbReference type="Pfam" id="PF03594">
    <property type="entry name" value="BenE"/>
    <property type="match status" value="1"/>
</dbReference>
<feature type="transmembrane region" description="Helical" evidence="1">
    <location>
        <begin position="42"/>
        <end position="63"/>
    </location>
</feature>
<feature type="chain" id="PRO_5035809135" evidence="2">
    <location>
        <begin position="27"/>
        <end position="389"/>
    </location>
</feature>
<feature type="transmembrane region" description="Helical" evidence="1">
    <location>
        <begin position="210"/>
        <end position="233"/>
    </location>
</feature>
<keyword evidence="2" id="KW-0732">Signal</keyword>
<evidence type="ECO:0000256" key="2">
    <source>
        <dbReference type="SAM" id="SignalP"/>
    </source>
</evidence>
<feature type="transmembrane region" description="Helical" evidence="1">
    <location>
        <begin position="287"/>
        <end position="311"/>
    </location>
</feature>
<name>A0A8T9MZ42_9NEIS</name>
<feature type="transmembrane region" description="Helical" evidence="1">
    <location>
        <begin position="167"/>
        <end position="190"/>
    </location>
</feature>
<keyword evidence="1" id="KW-1133">Transmembrane helix</keyword>
<protein>
    <submittedName>
        <fullName evidence="3">Benzoate/H(+) symporter BenE family transporter</fullName>
    </submittedName>
</protein>
<dbReference type="PANTHER" id="PTHR30199:SF0">
    <property type="entry name" value="INNER MEMBRANE PROTEIN YDCO"/>
    <property type="match status" value="1"/>
</dbReference>
<feature type="transmembrane region" description="Helical" evidence="1">
    <location>
        <begin position="318"/>
        <end position="339"/>
    </location>
</feature>
<dbReference type="GO" id="GO:0042925">
    <property type="term" value="F:benzoate transmembrane transporter activity"/>
    <property type="evidence" value="ECO:0007669"/>
    <property type="project" value="InterPro"/>
</dbReference>
<gene>
    <name evidence="3" type="ORF">LVJ77_04730</name>
</gene>
<keyword evidence="1" id="KW-0472">Membrane</keyword>
<feature type="signal peptide" evidence="2">
    <location>
        <begin position="1"/>
        <end position="26"/>
    </location>
</feature>
<feature type="transmembrane region" description="Helical" evidence="1">
    <location>
        <begin position="143"/>
        <end position="160"/>
    </location>
</feature>
<dbReference type="InterPro" id="IPR004711">
    <property type="entry name" value="Benzoate_Transporter"/>
</dbReference>
<reference evidence="3" key="2">
    <citation type="submission" date="2024-09" db="EMBL/GenBank/DDBJ databases">
        <authorList>
            <person name="Veyrier F.J."/>
        </authorList>
    </citation>
    <scope>NUCLEOTIDE SEQUENCE</scope>
    <source>
        <strain evidence="3">17694</strain>
    </source>
</reference>
<reference evidence="3" key="1">
    <citation type="journal article" date="2022" name="Res Sq">
        <title>Evolution of multicellular longitudinally dividing oral cavity symbionts (Neisseriaceae).</title>
        <authorList>
            <person name="Nyongesa S."/>
            <person name="Weber P."/>
            <person name="Bernet E."/>
            <person name="Pullido F."/>
            <person name="Nieckarz M."/>
            <person name="Delaby M."/>
            <person name="Nieves C."/>
            <person name="Viehboeck T."/>
            <person name="Krause N."/>
            <person name="Rivera-Millot A."/>
            <person name="Nakamura A."/>
            <person name="Vischer N."/>
            <person name="VanNieuwenhze M."/>
            <person name="Brun Y."/>
            <person name="Cava F."/>
            <person name="Bulgheresi S."/>
            <person name="Veyrier F."/>
        </authorList>
    </citation>
    <scope>NUCLEOTIDE SEQUENCE</scope>
    <source>
        <strain evidence="3">17694</strain>
    </source>
</reference>
<keyword evidence="1" id="KW-0812">Transmembrane</keyword>
<dbReference type="NCBIfam" id="TIGR00843">
    <property type="entry name" value="benE"/>
    <property type="match status" value="1"/>
</dbReference>
<feature type="transmembrane region" description="Helical" evidence="1">
    <location>
        <begin position="93"/>
        <end position="112"/>
    </location>
</feature>
<dbReference type="RefSeq" id="WP_027010172.1">
    <property type="nucleotide sequence ID" value="NZ_CP091521.1"/>
</dbReference>
<dbReference type="Proteomes" id="UP000831534">
    <property type="component" value="Chromosome"/>
</dbReference>
<accession>A0A8T9MZ42</accession>
<sequence>MKSFPFTASHFAAAVAALLVSYGSSAVIIFQAAQTFGATQTQIASWFTVIGLVCGVQTLYLSVRHKAPVMMAWCTPGAAMMVGLEGVSLAQAVGAFVFAGALMWAVSAAGLFDRLVRHIPPTLAAAMLAGILINFGSRVFVSMQTQTVLVGLMLAVYLLGKIRFPRYGILLMLAAGCGYALLGGLADISQIRAAPPVLEWVSPQFEWDKIIGVGIPLFIASLATQNVPGMAILRAYGYATPAKPLMTHSAAATVLFAPFGAFMVNLAAISSAICMGGDVDKDPQRRYLANVLLGGLYLLLGAAGGMVVSLFAALPPELLAALAGIAVFATLQNNLSAAWQDEATREASLMTLLASASGMNLLGISSAFWGLLLGLAVYYLNRSTARAKA</sequence>
<feature type="transmembrane region" description="Helical" evidence="1">
    <location>
        <begin position="245"/>
        <end position="267"/>
    </location>
</feature>
<proteinExistence type="predicted"/>
<organism evidence="3 4">
    <name type="scientific">Conchiformibius kuhniae</name>
    <dbReference type="NCBI Taxonomy" id="211502"/>
    <lineage>
        <taxon>Bacteria</taxon>
        <taxon>Pseudomonadati</taxon>
        <taxon>Pseudomonadota</taxon>
        <taxon>Betaproteobacteria</taxon>
        <taxon>Neisseriales</taxon>
        <taxon>Neisseriaceae</taxon>
        <taxon>Conchiformibius</taxon>
    </lineage>
</organism>
<evidence type="ECO:0000313" key="4">
    <source>
        <dbReference type="Proteomes" id="UP000831534"/>
    </source>
</evidence>
<dbReference type="GO" id="GO:0005886">
    <property type="term" value="C:plasma membrane"/>
    <property type="evidence" value="ECO:0007669"/>
    <property type="project" value="TreeGrafter"/>
</dbReference>
<feature type="transmembrane region" description="Helical" evidence="1">
    <location>
        <begin position="359"/>
        <end position="380"/>
    </location>
</feature>
<evidence type="ECO:0000256" key="1">
    <source>
        <dbReference type="SAM" id="Phobius"/>
    </source>
</evidence>